<proteinExistence type="inferred from homology"/>
<dbReference type="InterPro" id="IPR011013">
    <property type="entry name" value="Gal_mutarotase_sf_dom"/>
</dbReference>
<evidence type="ECO:0000313" key="7">
    <source>
        <dbReference type="Proteomes" id="UP000603453"/>
    </source>
</evidence>
<dbReference type="Pfam" id="PF13802">
    <property type="entry name" value="Gal_mutarotas_2"/>
    <property type="match status" value="1"/>
</dbReference>
<dbReference type="Gene3D" id="2.60.40.1180">
    <property type="entry name" value="Golgi alpha-mannosidase II"/>
    <property type="match status" value="2"/>
</dbReference>
<evidence type="ECO:0000256" key="2">
    <source>
        <dbReference type="RuleBase" id="RU361185"/>
    </source>
</evidence>
<sequence>MQQKIAEGFKLKNNHHPFIFENTDGHRVRIMIVSSDVIRVQYLTPQDEKTSQDTLDLPQRVHIKSDEQSMEIATSAVRLVVTLQPSFHLAWFNLGDLTPFAQDLPYRSYAYDKSGNKWHYQRKFTENLYYGLGERSGSLDLTGRRFRLDRLDCMGYDAEKSDPLYKFCPFYISLSTRSKQAYGIYYNNFSGSTIDLGQENDAMWGPYTYYQSEAGVLDYYMIHGPSVSSIVHNYSLVTSRPRHLPPRYSLGYLASAMAYAEAEDAQTQIKDFANKCQSYDIPCDGIHLSSGYTMNEKGDRCVFTWNNTRFPDPVKLAKELSAMGMRIFANVKPWLLEDSHPHYKSLADKKAFFWNQDEPGKVMQWRGDMHTMGQASYIDFTSQSGYAYWKSHVKSQLLDKGYIPWLDNNEFSLTDDSHTFACEVPPNQYSTLVDSNVPFLSGPVIPNVQSSAKQVGTPLQTLLMIQASYEAIIEHSPNQRPFLISRSATPYSNELVSQTWSGDNTTAWKTIKYNIPMGLGAGLCSMPAGYGHDIGGFAGPKPDPEMLVRWVQQGVFWPRFSIHSWNTDGSITEPWMFPDVLPTIRAALQFRYRIIPFIYTLYVSLVYIKGEPLIRPVFYDHQHDTNTYTQGFEFMMGPSILVAPIYEPKQTTRKVYLPSDTAWYHYQTGKYFKSQGEYVEVPSSLTEDAAAPFFVRAGSMMCFGKVMRHVHASPDDERRVQIFPEQGISKRKTFVLYEDDGNTLYHETGAAFAEIHVWMETTDTEILVGMDIVNDGFFPYYDTVWVTCPIKGETRKLIFDGQDDEEGQLVDSSNMRKLPRIVDDDTLNVYTGLKEAADK</sequence>
<dbReference type="Gene3D" id="2.60.40.1760">
    <property type="entry name" value="glycosyl hydrolase (family 31)"/>
    <property type="match status" value="1"/>
</dbReference>
<evidence type="ECO:0000256" key="1">
    <source>
        <dbReference type="ARBA" id="ARBA00007806"/>
    </source>
</evidence>
<comment type="similarity">
    <text evidence="1 2">Belongs to the glycosyl hydrolase 31 family.</text>
</comment>
<dbReference type="InterPro" id="IPR017853">
    <property type="entry name" value="GH"/>
</dbReference>
<reference evidence="6" key="1">
    <citation type="submission" date="2020-12" db="EMBL/GenBank/DDBJ databases">
        <title>Metabolic potential, ecology and presence of endohyphal bacteria is reflected in genomic diversity of Mucoromycotina.</title>
        <authorList>
            <person name="Muszewska A."/>
            <person name="Okrasinska A."/>
            <person name="Steczkiewicz K."/>
            <person name="Drgas O."/>
            <person name="Orlowska M."/>
            <person name="Perlinska-Lenart U."/>
            <person name="Aleksandrzak-Piekarczyk T."/>
            <person name="Szatraj K."/>
            <person name="Zielenkiewicz U."/>
            <person name="Pilsyk S."/>
            <person name="Malc E."/>
            <person name="Mieczkowski P."/>
            <person name="Kruszewska J.S."/>
            <person name="Biernat P."/>
            <person name="Pawlowska J."/>
        </authorList>
    </citation>
    <scope>NUCLEOTIDE SEQUENCE</scope>
    <source>
        <strain evidence="6">WA0000017839</strain>
    </source>
</reference>
<comment type="caution">
    <text evidence="6">The sequence shown here is derived from an EMBL/GenBank/DDBJ whole genome shotgun (WGS) entry which is preliminary data.</text>
</comment>
<feature type="domain" description="Glycoside hydrolase family 31 N-terminal" evidence="4">
    <location>
        <begin position="28"/>
        <end position="195"/>
    </location>
</feature>
<dbReference type="AlphaFoldDB" id="A0A8H7QWF4"/>
<feature type="domain" description="Glycosyl hydrolase family 31 C-terminal" evidence="5">
    <location>
        <begin position="610"/>
        <end position="700"/>
    </location>
</feature>
<evidence type="ECO:0000313" key="6">
    <source>
        <dbReference type="EMBL" id="KAG2199991.1"/>
    </source>
</evidence>
<dbReference type="Pfam" id="PF01055">
    <property type="entry name" value="Glyco_hydro_31_2nd"/>
    <property type="match status" value="1"/>
</dbReference>
<evidence type="ECO:0008006" key="8">
    <source>
        <dbReference type="Google" id="ProtNLM"/>
    </source>
</evidence>
<dbReference type="InterPro" id="IPR013780">
    <property type="entry name" value="Glyco_hydro_b"/>
</dbReference>
<dbReference type="GO" id="GO:0030246">
    <property type="term" value="F:carbohydrate binding"/>
    <property type="evidence" value="ECO:0007669"/>
    <property type="project" value="InterPro"/>
</dbReference>
<dbReference type="Proteomes" id="UP000603453">
    <property type="component" value="Unassembled WGS sequence"/>
</dbReference>
<keyword evidence="7" id="KW-1185">Reference proteome</keyword>
<keyword evidence="2" id="KW-0378">Hydrolase</keyword>
<accession>A0A8H7QWF4</accession>
<protein>
    <recommendedName>
        <fullName evidence="8">Glycoside hydrolase family 31 N-terminal domain-containing protein</fullName>
    </recommendedName>
</protein>
<dbReference type="CDD" id="cd14752">
    <property type="entry name" value="GH31_N"/>
    <property type="match status" value="1"/>
</dbReference>
<dbReference type="SUPFAM" id="SSF51445">
    <property type="entry name" value="(Trans)glycosidases"/>
    <property type="match status" value="1"/>
</dbReference>
<gene>
    <name evidence="6" type="ORF">INT47_000341</name>
</gene>
<dbReference type="PANTHER" id="PTHR22762:SF165">
    <property type="entry name" value="PUTATIVE (AFU_ORTHOLOGUE AFUA_1G06560)-RELATED"/>
    <property type="match status" value="1"/>
</dbReference>
<dbReference type="InterPro" id="IPR025887">
    <property type="entry name" value="Glyco_hydro_31_N_dom"/>
</dbReference>
<dbReference type="InterPro" id="IPR000322">
    <property type="entry name" value="Glyco_hydro_31_TIM"/>
</dbReference>
<evidence type="ECO:0000259" key="5">
    <source>
        <dbReference type="Pfam" id="PF21365"/>
    </source>
</evidence>
<dbReference type="Gene3D" id="3.20.20.80">
    <property type="entry name" value="Glycosidases"/>
    <property type="match status" value="1"/>
</dbReference>
<name>A0A8H7QWF4_9FUNG</name>
<dbReference type="InterPro" id="IPR048395">
    <property type="entry name" value="Glyco_hydro_31_C"/>
</dbReference>
<dbReference type="SUPFAM" id="SSF51011">
    <property type="entry name" value="Glycosyl hydrolase domain"/>
    <property type="match status" value="1"/>
</dbReference>
<dbReference type="GO" id="GO:0004553">
    <property type="term" value="F:hydrolase activity, hydrolyzing O-glycosyl compounds"/>
    <property type="evidence" value="ECO:0007669"/>
    <property type="project" value="InterPro"/>
</dbReference>
<organism evidence="6 7">
    <name type="scientific">Mucor saturninus</name>
    <dbReference type="NCBI Taxonomy" id="64648"/>
    <lineage>
        <taxon>Eukaryota</taxon>
        <taxon>Fungi</taxon>
        <taxon>Fungi incertae sedis</taxon>
        <taxon>Mucoromycota</taxon>
        <taxon>Mucoromycotina</taxon>
        <taxon>Mucoromycetes</taxon>
        <taxon>Mucorales</taxon>
        <taxon>Mucorineae</taxon>
        <taxon>Mucoraceae</taxon>
        <taxon>Mucor</taxon>
    </lineage>
</organism>
<dbReference type="GO" id="GO:0005975">
    <property type="term" value="P:carbohydrate metabolic process"/>
    <property type="evidence" value="ECO:0007669"/>
    <property type="project" value="InterPro"/>
</dbReference>
<dbReference type="EMBL" id="JAEPRD010000089">
    <property type="protein sequence ID" value="KAG2199991.1"/>
    <property type="molecule type" value="Genomic_DNA"/>
</dbReference>
<keyword evidence="2" id="KW-0326">Glycosidase</keyword>
<dbReference type="OrthoDB" id="5839090at2759"/>
<feature type="non-terminal residue" evidence="6">
    <location>
        <position position="1"/>
    </location>
</feature>
<dbReference type="Pfam" id="PF21365">
    <property type="entry name" value="Glyco_hydro_31_3rd"/>
    <property type="match status" value="1"/>
</dbReference>
<evidence type="ECO:0000259" key="4">
    <source>
        <dbReference type="Pfam" id="PF13802"/>
    </source>
</evidence>
<feature type="domain" description="Glycoside hydrolase family 31 TIM barrel" evidence="3">
    <location>
        <begin position="243"/>
        <end position="601"/>
    </location>
</feature>
<dbReference type="SUPFAM" id="SSF74650">
    <property type="entry name" value="Galactose mutarotase-like"/>
    <property type="match status" value="1"/>
</dbReference>
<dbReference type="PANTHER" id="PTHR22762">
    <property type="entry name" value="ALPHA-GLUCOSIDASE"/>
    <property type="match status" value="1"/>
</dbReference>
<evidence type="ECO:0000259" key="3">
    <source>
        <dbReference type="Pfam" id="PF01055"/>
    </source>
</evidence>